<dbReference type="InParanoid" id="B4N5Q6"/>
<organism evidence="3 4">
    <name type="scientific">Drosophila willistoni</name>
    <name type="common">Fruit fly</name>
    <dbReference type="NCBI Taxonomy" id="7260"/>
    <lineage>
        <taxon>Eukaryota</taxon>
        <taxon>Metazoa</taxon>
        <taxon>Ecdysozoa</taxon>
        <taxon>Arthropoda</taxon>
        <taxon>Hexapoda</taxon>
        <taxon>Insecta</taxon>
        <taxon>Pterygota</taxon>
        <taxon>Neoptera</taxon>
        <taxon>Endopterygota</taxon>
        <taxon>Diptera</taxon>
        <taxon>Brachycera</taxon>
        <taxon>Muscomorpha</taxon>
        <taxon>Ephydroidea</taxon>
        <taxon>Drosophilidae</taxon>
        <taxon>Drosophila</taxon>
        <taxon>Sophophora</taxon>
    </lineage>
</organism>
<protein>
    <recommendedName>
        <fullName evidence="2">DUF7775 domain-containing protein</fullName>
    </recommendedName>
</protein>
<dbReference type="PhylomeDB" id="B4N5Q6"/>
<dbReference type="OMA" id="FREFSHD"/>
<dbReference type="PANTHER" id="PTHR41152">
    <property type="entry name" value="AT26438P-RELATED"/>
    <property type="match status" value="1"/>
</dbReference>
<feature type="transmembrane region" description="Helical" evidence="1">
    <location>
        <begin position="44"/>
        <end position="64"/>
    </location>
</feature>
<dbReference type="HOGENOM" id="CLU_1251833_0_0_1"/>
<dbReference type="EMBL" id="CH964154">
    <property type="protein sequence ID" value="EDW79695.1"/>
    <property type="molecule type" value="Genomic_DNA"/>
</dbReference>
<proteinExistence type="predicted"/>
<dbReference type="OrthoDB" id="7789408at2759"/>
<dbReference type="KEGG" id="dwi:6646269"/>
<feature type="transmembrane region" description="Helical" evidence="1">
    <location>
        <begin position="76"/>
        <end position="94"/>
    </location>
</feature>
<feature type="transmembrane region" description="Helical" evidence="1">
    <location>
        <begin position="5"/>
        <end position="24"/>
    </location>
</feature>
<keyword evidence="4" id="KW-1185">Reference proteome</keyword>
<evidence type="ECO:0000256" key="1">
    <source>
        <dbReference type="SAM" id="Phobius"/>
    </source>
</evidence>
<dbReference type="Pfam" id="PF24985">
    <property type="entry name" value="DUF7775"/>
    <property type="match status" value="1"/>
</dbReference>
<dbReference type="AlphaFoldDB" id="B4N5Q6"/>
<keyword evidence="1" id="KW-1133">Transmembrane helix</keyword>
<accession>B4N5Q6</accession>
<keyword evidence="1" id="KW-0472">Membrane</keyword>
<dbReference type="STRING" id="7260.B4N5Q6"/>
<feature type="domain" description="DUF7775" evidence="2">
    <location>
        <begin position="2"/>
        <end position="152"/>
    </location>
</feature>
<evidence type="ECO:0000259" key="2">
    <source>
        <dbReference type="Pfam" id="PF24985"/>
    </source>
</evidence>
<sequence>MRPILFLFYTVETVINMFLMAFHIRGFMSVDLGFLPLYAQLTHLFYAVIFYIFTVMTMFCSINICTGHQSNLVEEILRTAIGSLMYVIISMMTLNDAEEDFHLMYVGMGDPNLPEKPIHPFFAYLKTQAICALANGVVYLLHCIITIDVLLSNEEDTDGEYHLYDTSDEYDEDSDYVPVRLYVFGEGVHDYLERYEWFRNFCHTNRMSI</sequence>
<evidence type="ECO:0000313" key="4">
    <source>
        <dbReference type="Proteomes" id="UP000007798"/>
    </source>
</evidence>
<dbReference type="InterPro" id="IPR056677">
    <property type="entry name" value="DUF7775"/>
</dbReference>
<keyword evidence="1" id="KW-0812">Transmembrane</keyword>
<reference evidence="3 4" key="1">
    <citation type="journal article" date="2007" name="Nature">
        <title>Evolution of genes and genomes on the Drosophila phylogeny.</title>
        <authorList>
            <consortium name="Drosophila 12 Genomes Consortium"/>
            <person name="Clark A.G."/>
            <person name="Eisen M.B."/>
            <person name="Smith D.R."/>
            <person name="Bergman C.M."/>
            <person name="Oliver B."/>
            <person name="Markow T.A."/>
            <person name="Kaufman T.C."/>
            <person name="Kellis M."/>
            <person name="Gelbart W."/>
            <person name="Iyer V.N."/>
            <person name="Pollard D.A."/>
            <person name="Sackton T.B."/>
            <person name="Larracuente A.M."/>
            <person name="Singh N.D."/>
            <person name="Abad J.P."/>
            <person name="Abt D.N."/>
            <person name="Adryan B."/>
            <person name="Aguade M."/>
            <person name="Akashi H."/>
            <person name="Anderson W.W."/>
            <person name="Aquadro C.F."/>
            <person name="Ardell D.H."/>
            <person name="Arguello R."/>
            <person name="Artieri C.G."/>
            <person name="Barbash D.A."/>
            <person name="Barker D."/>
            <person name="Barsanti P."/>
            <person name="Batterham P."/>
            <person name="Batzoglou S."/>
            <person name="Begun D."/>
            <person name="Bhutkar A."/>
            <person name="Blanco E."/>
            <person name="Bosak S.A."/>
            <person name="Bradley R.K."/>
            <person name="Brand A.D."/>
            <person name="Brent M.R."/>
            <person name="Brooks A.N."/>
            <person name="Brown R.H."/>
            <person name="Butlin R.K."/>
            <person name="Caggese C."/>
            <person name="Calvi B.R."/>
            <person name="Bernardo de Carvalho A."/>
            <person name="Caspi A."/>
            <person name="Castrezana S."/>
            <person name="Celniker S.E."/>
            <person name="Chang J.L."/>
            <person name="Chapple C."/>
            <person name="Chatterji S."/>
            <person name="Chinwalla A."/>
            <person name="Civetta A."/>
            <person name="Clifton S.W."/>
            <person name="Comeron J.M."/>
            <person name="Costello J.C."/>
            <person name="Coyne J.A."/>
            <person name="Daub J."/>
            <person name="David R.G."/>
            <person name="Delcher A.L."/>
            <person name="Delehaunty K."/>
            <person name="Do C.B."/>
            <person name="Ebling H."/>
            <person name="Edwards K."/>
            <person name="Eickbush T."/>
            <person name="Evans J.D."/>
            <person name="Filipski A."/>
            <person name="Findeiss S."/>
            <person name="Freyhult E."/>
            <person name="Fulton L."/>
            <person name="Fulton R."/>
            <person name="Garcia A.C."/>
            <person name="Gardiner A."/>
            <person name="Garfield D.A."/>
            <person name="Garvin B.E."/>
            <person name="Gibson G."/>
            <person name="Gilbert D."/>
            <person name="Gnerre S."/>
            <person name="Godfrey J."/>
            <person name="Good R."/>
            <person name="Gotea V."/>
            <person name="Gravely B."/>
            <person name="Greenberg A.J."/>
            <person name="Griffiths-Jones S."/>
            <person name="Gross S."/>
            <person name="Guigo R."/>
            <person name="Gustafson E.A."/>
            <person name="Haerty W."/>
            <person name="Hahn M.W."/>
            <person name="Halligan D.L."/>
            <person name="Halpern A.L."/>
            <person name="Halter G.M."/>
            <person name="Han M.V."/>
            <person name="Heger A."/>
            <person name="Hillier L."/>
            <person name="Hinrichs A.S."/>
            <person name="Holmes I."/>
            <person name="Hoskins R.A."/>
            <person name="Hubisz M.J."/>
            <person name="Hultmark D."/>
            <person name="Huntley M.A."/>
            <person name="Jaffe D.B."/>
            <person name="Jagadeeshan S."/>
            <person name="Jeck W.R."/>
            <person name="Johnson J."/>
            <person name="Jones C.D."/>
            <person name="Jordan W.C."/>
            <person name="Karpen G.H."/>
            <person name="Kataoka E."/>
            <person name="Keightley P.D."/>
            <person name="Kheradpour P."/>
            <person name="Kirkness E.F."/>
            <person name="Koerich L.B."/>
            <person name="Kristiansen K."/>
            <person name="Kudrna D."/>
            <person name="Kulathinal R.J."/>
            <person name="Kumar S."/>
            <person name="Kwok R."/>
            <person name="Lander E."/>
            <person name="Langley C.H."/>
            <person name="Lapoint R."/>
            <person name="Lazzaro B.P."/>
            <person name="Lee S.J."/>
            <person name="Levesque L."/>
            <person name="Li R."/>
            <person name="Lin C.F."/>
            <person name="Lin M.F."/>
            <person name="Lindblad-Toh K."/>
            <person name="Llopart A."/>
            <person name="Long M."/>
            <person name="Low L."/>
            <person name="Lozovsky E."/>
            <person name="Lu J."/>
            <person name="Luo M."/>
            <person name="Machado C.A."/>
            <person name="Makalowski W."/>
            <person name="Marzo M."/>
            <person name="Matsuda M."/>
            <person name="Matzkin L."/>
            <person name="McAllister B."/>
            <person name="McBride C.S."/>
            <person name="McKernan B."/>
            <person name="McKernan K."/>
            <person name="Mendez-Lago M."/>
            <person name="Minx P."/>
            <person name="Mollenhauer M.U."/>
            <person name="Montooth K."/>
            <person name="Mount S.M."/>
            <person name="Mu X."/>
            <person name="Myers E."/>
            <person name="Negre B."/>
            <person name="Newfeld S."/>
            <person name="Nielsen R."/>
            <person name="Noor M.A."/>
            <person name="O'Grady P."/>
            <person name="Pachter L."/>
            <person name="Papaceit M."/>
            <person name="Parisi M.J."/>
            <person name="Parisi M."/>
            <person name="Parts L."/>
            <person name="Pedersen J.S."/>
            <person name="Pesole G."/>
            <person name="Phillippy A.M."/>
            <person name="Ponting C.P."/>
            <person name="Pop M."/>
            <person name="Porcelli D."/>
            <person name="Powell J.R."/>
            <person name="Prohaska S."/>
            <person name="Pruitt K."/>
            <person name="Puig M."/>
            <person name="Quesneville H."/>
            <person name="Ram K.R."/>
            <person name="Rand D."/>
            <person name="Rasmussen M.D."/>
            <person name="Reed L.K."/>
            <person name="Reenan R."/>
            <person name="Reily A."/>
            <person name="Remington K.A."/>
            <person name="Rieger T.T."/>
            <person name="Ritchie M.G."/>
            <person name="Robin C."/>
            <person name="Rogers Y.H."/>
            <person name="Rohde C."/>
            <person name="Rozas J."/>
            <person name="Rubenfield M.J."/>
            <person name="Ruiz A."/>
            <person name="Russo S."/>
            <person name="Salzberg S.L."/>
            <person name="Sanchez-Gracia A."/>
            <person name="Saranga D.J."/>
            <person name="Sato H."/>
            <person name="Schaeffer S.W."/>
            <person name="Schatz M.C."/>
            <person name="Schlenke T."/>
            <person name="Schwartz R."/>
            <person name="Segarra C."/>
            <person name="Singh R.S."/>
            <person name="Sirot L."/>
            <person name="Sirota M."/>
            <person name="Sisneros N.B."/>
            <person name="Smith C.D."/>
            <person name="Smith T.F."/>
            <person name="Spieth J."/>
            <person name="Stage D.E."/>
            <person name="Stark A."/>
            <person name="Stephan W."/>
            <person name="Strausberg R.L."/>
            <person name="Strempel S."/>
            <person name="Sturgill D."/>
            <person name="Sutton G."/>
            <person name="Sutton G.G."/>
            <person name="Tao W."/>
            <person name="Teichmann S."/>
            <person name="Tobari Y.N."/>
            <person name="Tomimura Y."/>
            <person name="Tsolas J.M."/>
            <person name="Valente V.L."/>
            <person name="Venter E."/>
            <person name="Venter J.C."/>
            <person name="Vicario S."/>
            <person name="Vieira F.G."/>
            <person name="Vilella A.J."/>
            <person name="Villasante A."/>
            <person name="Walenz B."/>
            <person name="Wang J."/>
            <person name="Wasserman M."/>
            <person name="Watts T."/>
            <person name="Wilson D."/>
            <person name="Wilson R.K."/>
            <person name="Wing R.A."/>
            <person name="Wolfner M.F."/>
            <person name="Wong A."/>
            <person name="Wong G.K."/>
            <person name="Wu C.I."/>
            <person name="Wu G."/>
            <person name="Yamamoto D."/>
            <person name="Yang H.P."/>
            <person name="Yang S.P."/>
            <person name="Yorke J.A."/>
            <person name="Yoshida K."/>
            <person name="Zdobnov E."/>
            <person name="Zhang P."/>
            <person name="Zhang Y."/>
            <person name="Zimin A.V."/>
            <person name="Baldwin J."/>
            <person name="Abdouelleil A."/>
            <person name="Abdulkadir J."/>
            <person name="Abebe A."/>
            <person name="Abera B."/>
            <person name="Abreu J."/>
            <person name="Acer S.C."/>
            <person name="Aftuck L."/>
            <person name="Alexander A."/>
            <person name="An P."/>
            <person name="Anderson E."/>
            <person name="Anderson S."/>
            <person name="Arachi H."/>
            <person name="Azer M."/>
            <person name="Bachantsang P."/>
            <person name="Barry A."/>
            <person name="Bayul T."/>
            <person name="Berlin A."/>
            <person name="Bessette D."/>
            <person name="Bloom T."/>
            <person name="Blye J."/>
            <person name="Boguslavskiy L."/>
            <person name="Bonnet C."/>
            <person name="Boukhgalter B."/>
            <person name="Bourzgui I."/>
            <person name="Brown A."/>
            <person name="Cahill P."/>
            <person name="Channer S."/>
            <person name="Cheshatsang Y."/>
            <person name="Chuda L."/>
            <person name="Citroen M."/>
            <person name="Collymore A."/>
            <person name="Cooke P."/>
            <person name="Costello M."/>
            <person name="D'Aco K."/>
            <person name="Daza R."/>
            <person name="De Haan G."/>
            <person name="DeGray S."/>
            <person name="DeMaso C."/>
            <person name="Dhargay N."/>
            <person name="Dooley K."/>
            <person name="Dooley E."/>
            <person name="Doricent M."/>
            <person name="Dorje P."/>
            <person name="Dorjee K."/>
            <person name="Dupes A."/>
            <person name="Elong R."/>
            <person name="Falk J."/>
            <person name="Farina A."/>
            <person name="Faro S."/>
            <person name="Ferguson D."/>
            <person name="Fisher S."/>
            <person name="Foley C.D."/>
            <person name="Franke A."/>
            <person name="Friedrich D."/>
            <person name="Gadbois L."/>
            <person name="Gearin G."/>
            <person name="Gearin C.R."/>
            <person name="Giannoukos G."/>
            <person name="Goode T."/>
            <person name="Graham J."/>
            <person name="Grandbois E."/>
            <person name="Grewal S."/>
            <person name="Gyaltsen K."/>
            <person name="Hafez N."/>
            <person name="Hagos B."/>
            <person name="Hall J."/>
            <person name="Henson C."/>
            <person name="Hollinger A."/>
            <person name="Honan T."/>
            <person name="Huard M.D."/>
            <person name="Hughes L."/>
            <person name="Hurhula B."/>
            <person name="Husby M.E."/>
            <person name="Kamat A."/>
            <person name="Kanga B."/>
            <person name="Kashin S."/>
            <person name="Khazanovich D."/>
            <person name="Kisner P."/>
            <person name="Lance K."/>
            <person name="Lara M."/>
            <person name="Lee W."/>
            <person name="Lennon N."/>
            <person name="Letendre F."/>
            <person name="LeVine R."/>
            <person name="Lipovsky A."/>
            <person name="Liu X."/>
            <person name="Liu J."/>
            <person name="Liu S."/>
            <person name="Lokyitsang T."/>
            <person name="Lokyitsang Y."/>
            <person name="Lubonja R."/>
            <person name="Lui A."/>
            <person name="MacDonald P."/>
            <person name="Magnisalis V."/>
            <person name="Maru K."/>
            <person name="Matthews C."/>
            <person name="McCusker W."/>
            <person name="McDonough S."/>
            <person name="Mehta T."/>
            <person name="Meldrim J."/>
            <person name="Meneus L."/>
            <person name="Mihai O."/>
            <person name="Mihalev A."/>
            <person name="Mihova T."/>
            <person name="Mittelman R."/>
            <person name="Mlenga V."/>
            <person name="Montmayeur A."/>
            <person name="Mulrain L."/>
            <person name="Navidi A."/>
            <person name="Naylor J."/>
            <person name="Negash T."/>
            <person name="Nguyen T."/>
            <person name="Nguyen N."/>
            <person name="Nicol R."/>
            <person name="Norbu C."/>
            <person name="Norbu N."/>
            <person name="Novod N."/>
            <person name="O'Neill B."/>
            <person name="Osman S."/>
            <person name="Markiewicz E."/>
            <person name="Oyono O.L."/>
            <person name="Patti C."/>
            <person name="Phunkhang P."/>
            <person name="Pierre F."/>
            <person name="Priest M."/>
            <person name="Raghuraman S."/>
            <person name="Rege F."/>
            <person name="Reyes R."/>
            <person name="Rise C."/>
            <person name="Rogov P."/>
            <person name="Ross K."/>
            <person name="Ryan E."/>
            <person name="Settipalli S."/>
            <person name="Shea T."/>
            <person name="Sherpa N."/>
            <person name="Shi L."/>
            <person name="Shih D."/>
            <person name="Sparrow T."/>
            <person name="Spaulding J."/>
            <person name="Stalker J."/>
            <person name="Stange-Thomann N."/>
            <person name="Stavropoulos S."/>
            <person name="Stone C."/>
            <person name="Strader C."/>
            <person name="Tesfaye S."/>
            <person name="Thomson T."/>
            <person name="Thoulutsang Y."/>
            <person name="Thoulutsang D."/>
            <person name="Topham K."/>
            <person name="Topping I."/>
            <person name="Tsamla T."/>
            <person name="Vassiliev H."/>
            <person name="Vo A."/>
            <person name="Wangchuk T."/>
            <person name="Wangdi T."/>
            <person name="Weiand M."/>
            <person name="Wilkinson J."/>
            <person name="Wilson A."/>
            <person name="Yadav S."/>
            <person name="Young G."/>
            <person name="Yu Q."/>
            <person name="Zembek L."/>
            <person name="Zhong D."/>
            <person name="Zimmer A."/>
            <person name="Zwirko Z."/>
            <person name="Jaffe D.B."/>
            <person name="Alvarez P."/>
            <person name="Brockman W."/>
            <person name="Butler J."/>
            <person name="Chin C."/>
            <person name="Gnerre S."/>
            <person name="Grabherr M."/>
            <person name="Kleber M."/>
            <person name="Mauceli E."/>
            <person name="MacCallum I."/>
        </authorList>
    </citation>
    <scope>NUCLEOTIDE SEQUENCE [LARGE SCALE GENOMIC DNA]</scope>
    <source>
        <strain evidence="4">Tucson 14030-0811.24</strain>
    </source>
</reference>
<name>B4N5Q6_DROWI</name>
<evidence type="ECO:0000313" key="3">
    <source>
        <dbReference type="EMBL" id="EDW79695.1"/>
    </source>
</evidence>
<dbReference type="Proteomes" id="UP000007798">
    <property type="component" value="Unassembled WGS sequence"/>
</dbReference>
<dbReference type="eggNOG" id="ENOG502T9GM">
    <property type="taxonomic scope" value="Eukaryota"/>
</dbReference>
<feature type="transmembrane region" description="Helical" evidence="1">
    <location>
        <begin position="121"/>
        <end position="141"/>
    </location>
</feature>
<gene>
    <name evidence="3" type="primary">Dwil\GK18883</name>
    <name evidence="3" type="ORF">Dwil_GK18883</name>
</gene>
<dbReference type="PANTHER" id="PTHR41152:SF8">
    <property type="entry name" value="AT26438P-RELATED"/>
    <property type="match status" value="1"/>
</dbReference>